<dbReference type="AlphaFoldDB" id="A0A9D5GZK1"/>
<dbReference type="GO" id="GO:0004857">
    <property type="term" value="F:enzyme inhibitor activity"/>
    <property type="evidence" value="ECO:0007669"/>
    <property type="project" value="InterPro"/>
</dbReference>
<dbReference type="PANTHER" id="PTHR36710">
    <property type="entry name" value="PECTINESTERASE INHIBITOR-LIKE"/>
    <property type="match status" value="1"/>
</dbReference>
<evidence type="ECO:0000256" key="2">
    <source>
        <dbReference type="ARBA" id="ARBA00023157"/>
    </source>
</evidence>
<dbReference type="NCBIfam" id="TIGR01614">
    <property type="entry name" value="PME_inhib"/>
    <property type="match status" value="1"/>
</dbReference>
<dbReference type="InterPro" id="IPR035513">
    <property type="entry name" value="Invertase/methylesterase_inhib"/>
</dbReference>
<keyword evidence="1 5" id="KW-0732">Signal</keyword>
<evidence type="ECO:0000256" key="1">
    <source>
        <dbReference type="ARBA" id="ARBA00022729"/>
    </source>
</evidence>
<dbReference type="SUPFAM" id="SSF101148">
    <property type="entry name" value="Plant invertase/pectin methylesterase inhibitor"/>
    <property type="match status" value="1"/>
</dbReference>
<dbReference type="Gramene" id="Psat01G0463700-T1">
    <property type="protein sequence ID" value="KAI5446868.1"/>
    <property type="gene ID" value="KIW84_014637"/>
</dbReference>
<dbReference type="PANTHER" id="PTHR36710:SF21">
    <property type="entry name" value="PECTINESTERASE INHIBITOR DOMAIN-CONTAINING PROTEIN"/>
    <property type="match status" value="1"/>
</dbReference>
<reference evidence="7 8" key="1">
    <citation type="journal article" date="2022" name="Nat. Genet.">
        <title>Improved pea reference genome and pan-genome highlight genomic features and evolutionary characteristics.</title>
        <authorList>
            <person name="Yang T."/>
            <person name="Liu R."/>
            <person name="Luo Y."/>
            <person name="Hu S."/>
            <person name="Wang D."/>
            <person name="Wang C."/>
            <person name="Pandey M.K."/>
            <person name="Ge S."/>
            <person name="Xu Q."/>
            <person name="Li N."/>
            <person name="Li G."/>
            <person name="Huang Y."/>
            <person name="Saxena R.K."/>
            <person name="Ji Y."/>
            <person name="Li M."/>
            <person name="Yan X."/>
            <person name="He Y."/>
            <person name="Liu Y."/>
            <person name="Wang X."/>
            <person name="Xiang C."/>
            <person name="Varshney R.K."/>
            <person name="Ding H."/>
            <person name="Gao S."/>
            <person name="Zong X."/>
        </authorList>
    </citation>
    <scope>NUCLEOTIDE SEQUENCE [LARGE SCALE GENOMIC DNA]</scope>
    <source>
        <strain evidence="7 8">cv. Zhongwan 6</strain>
    </source>
</reference>
<feature type="signal peptide" evidence="5">
    <location>
        <begin position="1"/>
        <end position="25"/>
    </location>
</feature>
<dbReference type="EMBL" id="JAMSHJ010000001">
    <property type="protein sequence ID" value="KAI5446868.1"/>
    <property type="molecule type" value="Genomic_DNA"/>
</dbReference>
<dbReference type="Pfam" id="PF04043">
    <property type="entry name" value="PMEI"/>
    <property type="match status" value="1"/>
</dbReference>
<keyword evidence="8" id="KW-1185">Reference proteome</keyword>
<accession>A0A9D5GZK1</accession>
<protein>
    <recommendedName>
        <fullName evidence="6">Pectinesterase inhibitor domain-containing protein</fullName>
    </recommendedName>
</protein>
<dbReference type="Gramene" id="PSAT_LOCUS4628_t1">
    <property type="protein sequence ID" value="CAL5184115.1"/>
    <property type="gene ID" value="PSAT_LOCUS4628"/>
</dbReference>
<dbReference type="InterPro" id="IPR052421">
    <property type="entry name" value="PCW_Enzyme_Inhibitor"/>
</dbReference>
<dbReference type="InterPro" id="IPR006501">
    <property type="entry name" value="Pectinesterase_inhib_dom"/>
</dbReference>
<evidence type="ECO:0000256" key="3">
    <source>
        <dbReference type="ARBA" id="ARBA00038471"/>
    </source>
</evidence>
<dbReference type="FunFam" id="1.20.140.40:FF:000003">
    <property type="entry name" value="Invertase/pectin methylesterase inhibitor family protein"/>
    <property type="match status" value="1"/>
</dbReference>
<comment type="similarity">
    <text evidence="3">Belongs to the PMEI family.</text>
</comment>
<feature type="domain" description="Pectinesterase inhibitor" evidence="6">
    <location>
        <begin position="41"/>
        <end position="186"/>
    </location>
</feature>
<evidence type="ECO:0000313" key="8">
    <source>
        <dbReference type="Proteomes" id="UP001058974"/>
    </source>
</evidence>
<proteinExistence type="inferred from homology"/>
<dbReference type="OrthoDB" id="770764at2759"/>
<dbReference type="SMART" id="SM00856">
    <property type="entry name" value="PMEI"/>
    <property type="match status" value="1"/>
</dbReference>
<dbReference type="Proteomes" id="UP001058974">
    <property type="component" value="Chromosome 1"/>
</dbReference>
<evidence type="ECO:0000259" key="6">
    <source>
        <dbReference type="SMART" id="SM00856"/>
    </source>
</evidence>
<name>A0A9D5GZK1_PEA</name>
<comment type="caution">
    <text evidence="7">The sequence shown here is derived from an EMBL/GenBank/DDBJ whole genome shotgun (WGS) entry which is preliminary data.</text>
</comment>
<dbReference type="Gene3D" id="1.20.140.40">
    <property type="entry name" value="Invertase/pectin methylesterase inhibitor family protein"/>
    <property type="match status" value="1"/>
</dbReference>
<evidence type="ECO:0000256" key="5">
    <source>
        <dbReference type="SAM" id="SignalP"/>
    </source>
</evidence>
<evidence type="ECO:0000256" key="4">
    <source>
        <dbReference type="SAM" id="MobiDB-lite"/>
    </source>
</evidence>
<organism evidence="7 8">
    <name type="scientific">Pisum sativum</name>
    <name type="common">Garden pea</name>
    <name type="synonym">Lathyrus oleraceus</name>
    <dbReference type="NCBI Taxonomy" id="3888"/>
    <lineage>
        <taxon>Eukaryota</taxon>
        <taxon>Viridiplantae</taxon>
        <taxon>Streptophyta</taxon>
        <taxon>Embryophyta</taxon>
        <taxon>Tracheophyta</taxon>
        <taxon>Spermatophyta</taxon>
        <taxon>Magnoliopsida</taxon>
        <taxon>eudicotyledons</taxon>
        <taxon>Gunneridae</taxon>
        <taxon>Pentapetalae</taxon>
        <taxon>rosids</taxon>
        <taxon>fabids</taxon>
        <taxon>Fabales</taxon>
        <taxon>Fabaceae</taxon>
        <taxon>Papilionoideae</taxon>
        <taxon>50 kb inversion clade</taxon>
        <taxon>NPAAA clade</taxon>
        <taxon>Hologalegina</taxon>
        <taxon>IRL clade</taxon>
        <taxon>Fabeae</taxon>
        <taxon>Lathyrus</taxon>
    </lineage>
</organism>
<dbReference type="CDD" id="cd15800">
    <property type="entry name" value="PMEI-like_2"/>
    <property type="match status" value="1"/>
</dbReference>
<gene>
    <name evidence="7" type="ORF">KIW84_014637</name>
</gene>
<evidence type="ECO:0000313" key="7">
    <source>
        <dbReference type="EMBL" id="KAI5446868.1"/>
    </source>
</evidence>
<sequence length="227" mass="24594">MGFTSKTTLFTLALTLASFLFVGNAESNAEHSEGIHVVEHDLRSDLVDLCHKTTNPKLCLDTIKPHFLKSAVTPIKALEVEVDATRDQTVKTMDAIGTSLAESSASNSLKDSLAICKDQYHSILDAIKETKEAIKVQDFSTAKLKFSSVLSYQASCKDAFEGMEKEFAFSNDNDAVFQLGGNCLDIISDMEKAENPTTPQPTIPEPAATTEPLSVPTTFKNVIGTIS</sequence>
<feature type="chain" id="PRO_5038801164" description="Pectinesterase inhibitor domain-containing protein" evidence="5">
    <location>
        <begin position="26"/>
        <end position="227"/>
    </location>
</feature>
<feature type="region of interest" description="Disordered" evidence="4">
    <location>
        <begin position="193"/>
        <end position="214"/>
    </location>
</feature>
<keyword evidence="2" id="KW-1015">Disulfide bond</keyword>